<keyword evidence="10 14" id="KW-0573">Peptidoglycan synthesis</keyword>
<evidence type="ECO:0000256" key="2">
    <source>
        <dbReference type="ARBA" id="ARBA00004752"/>
    </source>
</evidence>
<keyword evidence="6 14" id="KW-0132">Cell division</keyword>
<dbReference type="PANTHER" id="PTHR43445:SF3">
    <property type="entry name" value="UDP-N-ACETYLMURAMATE--L-ALANINE LIGASE"/>
    <property type="match status" value="1"/>
</dbReference>
<comment type="subcellular location">
    <subcellularLocation>
        <location evidence="1 14">Cytoplasm</location>
    </subcellularLocation>
</comment>
<dbReference type="SUPFAM" id="SSF53623">
    <property type="entry name" value="MurD-like peptide ligases, catalytic domain"/>
    <property type="match status" value="1"/>
</dbReference>
<dbReference type="AlphaFoldDB" id="A0A840EPW2"/>
<comment type="similarity">
    <text evidence="14">Belongs to the MurCDEF family.</text>
</comment>
<sequence>MQAFKYITHIYFIGIGGIGMSALARYFKKQGKTVGGYDREETKITQSLAEEGVLLSYDISSKAIPKTFLNAENTLVVYTPAISETNEQWQYFKEQHFLIKKRAEVLGMISSNLPTLAIAGTHGKTTTTAILAHLLKQSGYKITAFLGGISENYQSNYIGDGNDVMVVEADEYDRSFLQLSPDYVGITSTDDDHLDIYQESKHLQHAFSEFMRKVPDLANVFVTEGVDFEGNKIGFTEGSAYHIKNVSIKNGNYIFDLETPKVYLEKLEFSLPGRYNLTNASMAMAMALTFGASPEMLKQALKSFTGVDRRFTYHLKTPKVLIEDYAHHPTEIKAVAQAVKEMYPGKETLAIFQPHLYSRTRDFSKEFSASLSAFNQVVLLPIYPAREKPIEGVNAAMLLEKINTKKQLVNKSKLPIIAAQTTAEVIVVMGAGDIGKEVVNIKAALKHEN</sequence>
<keyword evidence="12 14" id="KW-0961">Cell wall biogenesis/degradation</keyword>
<dbReference type="InterPro" id="IPR004101">
    <property type="entry name" value="Mur_ligase_C"/>
</dbReference>
<dbReference type="GO" id="GO:0051301">
    <property type="term" value="P:cell division"/>
    <property type="evidence" value="ECO:0007669"/>
    <property type="project" value="UniProtKB-KW"/>
</dbReference>
<evidence type="ECO:0000313" key="18">
    <source>
        <dbReference type="Proteomes" id="UP000553034"/>
    </source>
</evidence>
<keyword evidence="5 14" id="KW-0436">Ligase</keyword>
<keyword evidence="8 14" id="KW-0067">ATP-binding</keyword>
<reference evidence="17 18" key="1">
    <citation type="submission" date="2020-08" db="EMBL/GenBank/DDBJ databases">
        <title>Genomic Encyclopedia of Type Strains, Phase IV (KMG-IV): sequencing the most valuable type-strain genomes for metagenomic binning, comparative biology and taxonomic classification.</title>
        <authorList>
            <person name="Goeker M."/>
        </authorList>
    </citation>
    <scope>NUCLEOTIDE SEQUENCE [LARGE SCALE GENOMIC DNA]</scope>
    <source>
        <strain evidence="17 18">DSM 29568</strain>
    </source>
</reference>
<comment type="caution">
    <text evidence="17">The sequence shown here is derived from an EMBL/GenBank/DDBJ whole genome shotgun (WGS) entry which is preliminary data.</text>
</comment>
<proteinExistence type="inferred from homology"/>
<keyword evidence="4 14" id="KW-0963">Cytoplasm</keyword>
<dbReference type="HAMAP" id="MF_00046">
    <property type="entry name" value="MurC"/>
    <property type="match status" value="1"/>
</dbReference>
<keyword evidence="18" id="KW-1185">Reference proteome</keyword>
<dbReference type="GO" id="GO:0005524">
    <property type="term" value="F:ATP binding"/>
    <property type="evidence" value="ECO:0007669"/>
    <property type="project" value="UniProtKB-UniRule"/>
</dbReference>
<comment type="catalytic activity">
    <reaction evidence="13 14">
        <text>UDP-N-acetyl-alpha-D-muramate + L-alanine + ATP = UDP-N-acetyl-alpha-D-muramoyl-L-alanine + ADP + phosphate + H(+)</text>
        <dbReference type="Rhea" id="RHEA:23372"/>
        <dbReference type="ChEBI" id="CHEBI:15378"/>
        <dbReference type="ChEBI" id="CHEBI:30616"/>
        <dbReference type="ChEBI" id="CHEBI:43474"/>
        <dbReference type="ChEBI" id="CHEBI:57972"/>
        <dbReference type="ChEBI" id="CHEBI:70757"/>
        <dbReference type="ChEBI" id="CHEBI:83898"/>
        <dbReference type="ChEBI" id="CHEBI:456216"/>
        <dbReference type="EC" id="6.3.2.8"/>
    </reaction>
</comment>
<evidence type="ECO:0000313" key="17">
    <source>
        <dbReference type="EMBL" id="MBB4118643.1"/>
    </source>
</evidence>
<dbReference type="Gene3D" id="3.90.190.20">
    <property type="entry name" value="Mur ligase, C-terminal domain"/>
    <property type="match status" value="1"/>
</dbReference>
<dbReference type="UniPathway" id="UPA00219"/>
<dbReference type="InterPro" id="IPR013221">
    <property type="entry name" value="Mur_ligase_cen"/>
</dbReference>
<evidence type="ECO:0000256" key="7">
    <source>
        <dbReference type="ARBA" id="ARBA00022741"/>
    </source>
</evidence>
<dbReference type="NCBIfam" id="TIGR01082">
    <property type="entry name" value="murC"/>
    <property type="match status" value="1"/>
</dbReference>
<dbReference type="SUPFAM" id="SSF53244">
    <property type="entry name" value="MurD-like peptide ligases, peptide-binding domain"/>
    <property type="match status" value="1"/>
</dbReference>
<keyword evidence="11 14" id="KW-0131">Cell cycle</keyword>
<dbReference type="InterPro" id="IPR036615">
    <property type="entry name" value="Mur_ligase_C_dom_sf"/>
</dbReference>
<protein>
    <recommendedName>
        <fullName evidence="3 14">UDP-N-acetylmuramate--L-alanine ligase</fullName>
        <ecNumber evidence="3 14">6.3.2.8</ecNumber>
    </recommendedName>
    <alternativeName>
        <fullName evidence="14">UDP-N-acetylmuramoyl-L-alanine synthetase</fullName>
    </alternativeName>
</protein>
<evidence type="ECO:0000256" key="10">
    <source>
        <dbReference type="ARBA" id="ARBA00022984"/>
    </source>
</evidence>
<comment type="function">
    <text evidence="14">Cell wall formation.</text>
</comment>
<keyword evidence="15" id="KW-0812">Transmembrane</keyword>
<evidence type="ECO:0000256" key="13">
    <source>
        <dbReference type="ARBA" id="ARBA00047833"/>
    </source>
</evidence>
<dbReference type="PROSITE" id="PS50404">
    <property type="entry name" value="GST_NTER"/>
    <property type="match status" value="1"/>
</dbReference>
<dbReference type="Proteomes" id="UP000553034">
    <property type="component" value="Unassembled WGS sequence"/>
</dbReference>
<evidence type="ECO:0000256" key="15">
    <source>
        <dbReference type="SAM" id="Phobius"/>
    </source>
</evidence>
<evidence type="ECO:0000259" key="16">
    <source>
        <dbReference type="PROSITE" id="PS50404"/>
    </source>
</evidence>
<evidence type="ECO:0000256" key="14">
    <source>
        <dbReference type="HAMAP-Rule" id="MF_00046"/>
    </source>
</evidence>
<dbReference type="Pfam" id="PF01225">
    <property type="entry name" value="Mur_ligase"/>
    <property type="match status" value="1"/>
</dbReference>
<dbReference type="CDD" id="cd01983">
    <property type="entry name" value="SIMIBI"/>
    <property type="match status" value="1"/>
</dbReference>
<keyword evidence="7 14" id="KW-0547">Nucleotide-binding</keyword>
<comment type="pathway">
    <text evidence="2 14">Cell wall biogenesis; peptidoglycan biosynthesis.</text>
</comment>
<evidence type="ECO:0000256" key="3">
    <source>
        <dbReference type="ARBA" id="ARBA00012211"/>
    </source>
</evidence>
<dbReference type="RefSeq" id="WP_183476924.1">
    <property type="nucleotide sequence ID" value="NZ_JACIFO010000003.1"/>
</dbReference>
<dbReference type="Gene3D" id="3.40.50.720">
    <property type="entry name" value="NAD(P)-binding Rossmann-like Domain"/>
    <property type="match status" value="1"/>
</dbReference>
<feature type="transmembrane region" description="Helical" evidence="15">
    <location>
        <begin position="6"/>
        <end position="27"/>
    </location>
</feature>
<evidence type="ECO:0000256" key="5">
    <source>
        <dbReference type="ARBA" id="ARBA00022598"/>
    </source>
</evidence>
<dbReference type="InterPro" id="IPR004045">
    <property type="entry name" value="Glutathione_S-Trfase_N"/>
</dbReference>
<keyword evidence="15" id="KW-1133">Transmembrane helix</keyword>
<keyword evidence="9 14" id="KW-0133">Cell shape</keyword>
<evidence type="ECO:0000256" key="11">
    <source>
        <dbReference type="ARBA" id="ARBA00023306"/>
    </source>
</evidence>
<dbReference type="EC" id="6.3.2.8" evidence="3 14"/>
<dbReference type="GO" id="GO:0005737">
    <property type="term" value="C:cytoplasm"/>
    <property type="evidence" value="ECO:0007669"/>
    <property type="project" value="UniProtKB-SubCell"/>
</dbReference>
<feature type="binding site" evidence="14">
    <location>
        <begin position="120"/>
        <end position="126"/>
    </location>
    <ligand>
        <name>ATP</name>
        <dbReference type="ChEBI" id="CHEBI:30616"/>
    </ligand>
</feature>
<dbReference type="GO" id="GO:0071555">
    <property type="term" value="P:cell wall organization"/>
    <property type="evidence" value="ECO:0007669"/>
    <property type="project" value="UniProtKB-KW"/>
</dbReference>
<accession>A0A840EPW2</accession>
<evidence type="ECO:0000256" key="6">
    <source>
        <dbReference type="ARBA" id="ARBA00022618"/>
    </source>
</evidence>
<dbReference type="GO" id="GO:0009252">
    <property type="term" value="P:peptidoglycan biosynthetic process"/>
    <property type="evidence" value="ECO:0007669"/>
    <property type="project" value="UniProtKB-UniRule"/>
</dbReference>
<evidence type="ECO:0000256" key="8">
    <source>
        <dbReference type="ARBA" id="ARBA00022840"/>
    </source>
</evidence>
<dbReference type="GO" id="GO:0008360">
    <property type="term" value="P:regulation of cell shape"/>
    <property type="evidence" value="ECO:0007669"/>
    <property type="project" value="UniProtKB-KW"/>
</dbReference>
<dbReference type="InterPro" id="IPR005758">
    <property type="entry name" value="UDP-N-AcMur_Ala_ligase_MurC"/>
</dbReference>
<organism evidence="17 18">
    <name type="scientific">Mesonia hippocampi</name>
    <dbReference type="NCBI Taxonomy" id="1628250"/>
    <lineage>
        <taxon>Bacteria</taxon>
        <taxon>Pseudomonadati</taxon>
        <taxon>Bacteroidota</taxon>
        <taxon>Flavobacteriia</taxon>
        <taxon>Flavobacteriales</taxon>
        <taxon>Flavobacteriaceae</taxon>
        <taxon>Mesonia</taxon>
    </lineage>
</organism>
<evidence type="ECO:0000256" key="9">
    <source>
        <dbReference type="ARBA" id="ARBA00022960"/>
    </source>
</evidence>
<dbReference type="Pfam" id="PF02875">
    <property type="entry name" value="Mur_ligase_C"/>
    <property type="match status" value="1"/>
</dbReference>
<name>A0A840EPW2_9FLAO</name>
<dbReference type="Gene3D" id="3.40.1190.10">
    <property type="entry name" value="Mur-like, catalytic domain"/>
    <property type="match status" value="1"/>
</dbReference>
<dbReference type="InterPro" id="IPR000713">
    <property type="entry name" value="Mur_ligase_N"/>
</dbReference>
<gene>
    <name evidence="14" type="primary">murC</name>
    <name evidence="17" type="ORF">GGR32_000923</name>
</gene>
<feature type="domain" description="GST N-terminal" evidence="16">
    <location>
        <begin position="50"/>
        <end position="142"/>
    </location>
</feature>
<evidence type="ECO:0000256" key="1">
    <source>
        <dbReference type="ARBA" id="ARBA00004496"/>
    </source>
</evidence>
<dbReference type="InterPro" id="IPR036565">
    <property type="entry name" value="Mur-like_cat_sf"/>
</dbReference>
<dbReference type="GO" id="GO:0008763">
    <property type="term" value="F:UDP-N-acetylmuramate-L-alanine ligase activity"/>
    <property type="evidence" value="ECO:0007669"/>
    <property type="project" value="UniProtKB-UniRule"/>
</dbReference>
<dbReference type="PANTHER" id="PTHR43445">
    <property type="entry name" value="UDP-N-ACETYLMURAMATE--L-ALANINE LIGASE-RELATED"/>
    <property type="match status" value="1"/>
</dbReference>
<dbReference type="InterPro" id="IPR050061">
    <property type="entry name" value="MurCDEF_pg_biosynth"/>
</dbReference>
<dbReference type="Pfam" id="PF08245">
    <property type="entry name" value="Mur_ligase_M"/>
    <property type="match status" value="1"/>
</dbReference>
<evidence type="ECO:0000256" key="4">
    <source>
        <dbReference type="ARBA" id="ARBA00022490"/>
    </source>
</evidence>
<evidence type="ECO:0000256" key="12">
    <source>
        <dbReference type="ARBA" id="ARBA00023316"/>
    </source>
</evidence>
<dbReference type="EMBL" id="JACIFO010000003">
    <property type="protein sequence ID" value="MBB4118643.1"/>
    <property type="molecule type" value="Genomic_DNA"/>
</dbReference>
<dbReference type="SUPFAM" id="SSF51984">
    <property type="entry name" value="MurCD N-terminal domain"/>
    <property type="match status" value="1"/>
</dbReference>
<keyword evidence="15" id="KW-0472">Membrane</keyword>